<reference evidence="9 10" key="1">
    <citation type="submission" date="2016-07" db="EMBL/GenBank/DDBJ databases">
        <title>Pervasive Adenine N6-methylation of Active Genes in Fungi.</title>
        <authorList>
            <consortium name="DOE Joint Genome Institute"/>
            <person name="Mondo S.J."/>
            <person name="Dannebaum R.O."/>
            <person name="Kuo R.C."/>
            <person name="Labutti K."/>
            <person name="Haridas S."/>
            <person name="Kuo A."/>
            <person name="Salamov A."/>
            <person name="Ahrendt S.R."/>
            <person name="Lipzen A."/>
            <person name="Sullivan W."/>
            <person name="Andreopoulos W.B."/>
            <person name="Clum A."/>
            <person name="Lindquist E."/>
            <person name="Daum C."/>
            <person name="Ramamoorthy G.K."/>
            <person name="Gryganskyi A."/>
            <person name="Culley D."/>
            <person name="Magnuson J.K."/>
            <person name="James T.Y."/>
            <person name="O'Malley M.A."/>
            <person name="Stajich J.E."/>
            <person name="Spatafora J.W."/>
            <person name="Visel A."/>
            <person name="Grigoriev I.V."/>
        </authorList>
    </citation>
    <scope>NUCLEOTIDE SEQUENCE [LARGE SCALE GENOMIC DNA]</scope>
    <source>
        <strain evidence="9 10">JEL800</strain>
    </source>
</reference>
<evidence type="ECO:0000256" key="7">
    <source>
        <dbReference type="ARBA" id="ARBA00023136"/>
    </source>
</evidence>
<name>A0A1Y2CBW8_9FUNG</name>
<feature type="transmembrane region" description="Helical" evidence="8">
    <location>
        <begin position="579"/>
        <end position="600"/>
    </location>
</feature>
<dbReference type="EMBL" id="MCGO01000022">
    <property type="protein sequence ID" value="ORY44532.1"/>
    <property type="molecule type" value="Genomic_DNA"/>
</dbReference>
<evidence type="ECO:0000256" key="2">
    <source>
        <dbReference type="ARBA" id="ARBA00004141"/>
    </source>
</evidence>
<dbReference type="GO" id="GO:0005886">
    <property type="term" value="C:plasma membrane"/>
    <property type="evidence" value="ECO:0007669"/>
    <property type="project" value="UniProtKB-SubCell"/>
</dbReference>
<feature type="transmembrane region" description="Helical" evidence="8">
    <location>
        <begin position="403"/>
        <end position="428"/>
    </location>
</feature>
<dbReference type="Proteomes" id="UP000193642">
    <property type="component" value="Unassembled WGS sequence"/>
</dbReference>
<accession>A0A1Y2CBW8</accession>
<comment type="caution">
    <text evidence="9">The sequence shown here is derived from an EMBL/GenBank/DDBJ whole genome shotgun (WGS) entry which is preliminary data.</text>
</comment>
<evidence type="ECO:0000313" key="9">
    <source>
        <dbReference type="EMBL" id="ORY44532.1"/>
    </source>
</evidence>
<feature type="transmembrane region" description="Helical" evidence="8">
    <location>
        <begin position="532"/>
        <end position="558"/>
    </location>
</feature>
<evidence type="ECO:0000256" key="5">
    <source>
        <dbReference type="ARBA" id="ARBA00022692"/>
    </source>
</evidence>
<keyword evidence="7 8" id="KW-0472">Membrane</keyword>
<dbReference type="OrthoDB" id="44736at2759"/>
<evidence type="ECO:0000256" key="4">
    <source>
        <dbReference type="ARBA" id="ARBA00015388"/>
    </source>
</evidence>
<feature type="transmembrane region" description="Helical" evidence="8">
    <location>
        <begin position="620"/>
        <end position="649"/>
    </location>
</feature>
<evidence type="ECO:0000256" key="8">
    <source>
        <dbReference type="RuleBase" id="RU368066"/>
    </source>
</evidence>
<keyword evidence="10" id="KW-1185">Reference proteome</keyword>
<keyword evidence="6 8" id="KW-1133">Transmembrane helix</keyword>
<comment type="subcellular location">
    <subcellularLocation>
        <location evidence="8">Cell membrane</location>
        <topology evidence="8">Multi-pass membrane protein</topology>
    </subcellularLocation>
    <subcellularLocation>
        <location evidence="2">Membrane</location>
        <topology evidence="2">Multi-pass membrane protein</topology>
    </subcellularLocation>
</comment>
<organism evidence="9 10">
    <name type="scientific">Rhizoclosmatium globosum</name>
    <dbReference type="NCBI Taxonomy" id="329046"/>
    <lineage>
        <taxon>Eukaryota</taxon>
        <taxon>Fungi</taxon>
        <taxon>Fungi incertae sedis</taxon>
        <taxon>Chytridiomycota</taxon>
        <taxon>Chytridiomycota incertae sedis</taxon>
        <taxon>Chytridiomycetes</taxon>
        <taxon>Chytridiales</taxon>
        <taxon>Chytriomycetaceae</taxon>
        <taxon>Rhizoclosmatium</taxon>
    </lineage>
</organism>
<feature type="transmembrane region" description="Helical" evidence="8">
    <location>
        <begin position="37"/>
        <end position="55"/>
    </location>
</feature>
<dbReference type="STRING" id="329046.A0A1Y2CBW8"/>
<comment type="function">
    <text evidence="1 8">Probably involved in transport through the plasma membrane.</text>
</comment>
<evidence type="ECO:0000256" key="6">
    <source>
        <dbReference type="ARBA" id="ARBA00022989"/>
    </source>
</evidence>
<dbReference type="Pfam" id="PF04515">
    <property type="entry name" value="Choline_transpo"/>
    <property type="match status" value="1"/>
</dbReference>
<evidence type="ECO:0000256" key="3">
    <source>
        <dbReference type="ARBA" id="ARBA00007168"/>
    </source>
</evidence>
<dbReference type="GO" id="GO:0022857">
    <property type="term" value="F:transmembrane transporter activity"/>
    <property type="evidence" value="ECO:0007669"/>
    <property type="project" value="UniProtKB-UniRule"/>
</dbReference>
<keyword evidence="5 8" id="KW-0812">Transmembrane</keyword>
<proteinExistence type="inferred from homology"/>
<dbReference type="InterPro" id="IPR007603">
    <property type="entry name" value="Choline_transptr-like"/>
</dbReference>
<evidence type="ECO:0000313" key="10">
    <source>
        <dbReference type="Proteomes" id="UP000193642"/>
    </source>
</evidence>
<feature type="transmembrane region" description="Helical" evidence="8">
    <location>
        <begin position="460"/>
        <end position="479"/>
    </location>
</feature>
<dbReference type="PANTHER" id="PTHR12385:SF4">
    <property type="entry name" value="PROTEIN PNS1"/>
    <property type="match status" value="1"/>
</dbReference>
<gene>
    <name evidence="9" type="ORF">BCR33DRAFT_717027</name>
</gene>
<sequence length="697" mass="74765">MSRATSTTPLLPLNPSTPRKEYAVLSHSPRRRRCNDWAVLVPFVSLLVFVVVFGVKGARLVSSPSSFCEVLGPSNSNSGFDAGLAVAEKGGDVYNQCIHFIVTNDLASARSRCLANAVNSLAGLDMSGGTTRRRRALPSLPGSVSVPNLGSLPGPVQSAFTLCTLFIAQKSPTAPLQCIQYGLSAFLGPLPDTASVLMASCLNPVLQSPDLSKGTLATCIDVTVASLLPSNRSTTPSQIYTNCVSSTSVVDCVTKSLSAYQIPQPMLQTLTSTCITPAQDSSIPLSKTLSSCLSITISSIYPSTSLQTASSLTKALGGSSPVFNLINQSITALLTSPNTLPDLAQKFSTSCLAKTIGDLSAGKGVAADFCRDVVSASPYSIVGGLNAYFSSFRDRIAQNARKVAYTFVVIVIVGVVMAMVWMSVLVVFGEGIIKFSIISSMLNLLGLIIVNFLILNIPLAVILIIYFVGKAIFYVIAWPRIRFASIILRATVSHLKRNPSAWKSILSVSVAGSLGTWYYSPIFPEKQADSRAIVRAAGRACTYSFGTICLASLCTASLKTLHYIYKRGKNSSSKTVKTIVTALLGFLAHVLQVFNLYALVRVGVPKIVHSLDWDITLMLTITALFFGWAMLSIMGVTVEMGVVALFVCLAEDPEVLLFPGKKEECRELVEALVERCRERGWQIPGEVARLEEKMKEL</sequence>
<dbReference type="PANTHER" id="PTHR12385">
    <property type="entry name" value="CHOLINE TRANSPORTER-LIKE (SLC FAMILY 44)"/>
    <property type="match status" value="1"/>
</dbReference>
<feature type="transmembrane region" description="Helical" evidence="8">
    <location>
        <begin position="435"/>
        <end position="454"/>
    </location>
</feature>
<protein>
    <recommendedName>
        <fullName evidence="4 8">Protein PNS1</fullName>
    </recommendedName>
</protein>
<evidence type="ECO:0000256" key="1">
    <source>
        <dbReference type="ARBA" id="ARBA00002957"/>
    </source>
</evidence>
<dbReference type="AlphaFoldDB" id="A0A1Y2CBW8"/>
<comment type="similarity">
    <text evidence="3 8">Belongs to the CTL (choline transporter-like) family.</text>
</comment>
<feature type="transmembrane region" description="Helical" evidence="8">
    <location>
        <begin position="500"/>
        <end position="520"/>
    </location>
</feature>